<dbReference type="InterPro" id="IPR005151">
    <property type="entry name" value="Tail-specific_protease"/>
</dbReference>
<dbReference type="SUPFAM" id="SSF52096">
    <property type="entry name" value="ClpP/crotonase"/>
    <property type="match status" value="1"/>
</dbReference>
<dbReference type="Pfam" id="PF13180">
    <property type="entry name" value="PDZ_2"/>
    <property type="match status" value="1"/>
</dbReference>
<dbReference type="PANTHER" id="PTHR32060:SF30">
    <property type="entry name" value="CARBOXY-TERMINAL PROCESSING PROTEASE CTPA"/>
    <property type="match status" value="1"/>
</dbReference>
<dbReference type="Proteomes" id="UP001597532">
    <property type="component" value="Unassembled WGS sequence"/>
</dbReference>
<dbReference type="InterPro" id="IPR029045">
    <property type="entry name" value="ClpP/crotonase-like_dom_sf"/>
</dbReference>
<dbReference type="Gene3D" id="2.30.42.10">
    <property type="match status" value="1"/>
</dbReference>
<dbReference type="SMART" id="SM00245">
    <property type="entry name" value="TSPc"/>
    <property type="match status" value="1"/>
</dbReference>
<reference evidence="10" key="1">
    <citation type="journal article" date="2019" name="Int. J. Syst. Evol. Microbiol.">
        <title>The Global Catalogue of Microorganisms (GCM) 10K type strain sequencing project: providing services to taxonomists for standard genome sequencing and annotation.</title>
        <authorList>
            <consortium name="The Broad Institute Genomics Platform"/>
            <consortium name="The Broad Institute Genome Sequencing Center for Infectious Disease"/>
            <person name="Wu L."/>
            <person name="Ma J."/>
        </authorList>
    </citation>
    <scope>NUCLEOTIDE SEQUENCE [LARGE SCALE GENOMIC DNA]</scope>
    <source>
        <strain evidence="10">KCTC 52924</strain>
    </source>
</reference>
<evidence type="ECO:0000313" key="9">
    <source>
        <dbReference type="EMBL" id="MFD2788312.1"/>
    </source>
</evidence>
<dbReference type="CDD" id="cd07560">
    <property type="entry name" value="Peptidase_S41_CPP"/>
    <property type="match status" value="1"/>
</dbReference>
<protein>
    <submittedName>
        <fullName evidence="9">S41 family peptidase</fullName>
    </submittedName>
</protein>
<dbReference type="Gene3D" id="3.30.750.44">
    <property type="match status" value="1"/>
</dbReference>
<dbReference type="RefSeq" id="WP_251807590.1">
    <property type="nucleotide sequence ID" value="NZ_CP166679.1"/>
</dbReference>
<comment type="similarity">
    <text evidence="1 5">Belongs to the peptidase S41A family.</text>
</comment>
<keyword evidence="10" id="KW-1185">Reference proteome</keyword>
<keyword evidence="6" id="KW-0472">Membrane</keyword>
<dbReference type="Gene3D" id="3.90.226.10">
    <property type="entry name" value="2-enoyl-CoA Hydratase, Chain A, domain 1"/>
    <property type="match status" value="1"/>
</dbReference>
<dbReference type="InterPro" id="IPR001478">
    <property type="entry name" value="PDZ"/>
</dbReference>
<evidence type="ECO:0000256" key="5">
    <source>
        <dbReference type="RuleBase" id="RU004404"/>
    </source>
</evidence>
<evidence type="ECO:0000256" key="2">
    <source>
        <dbReference type="ARBA" id="ARBA00022670"/>
    </source>
</evidence>
<evidence type="ECO:0000256" key="1">
    <source>
        <dbReference type="ARBA" id="ARBA00009179"/>
    </source>
</evidence>
<gene>
    <name evidence="9" type="ORF">ACFS1K_00900</name>
</gene>
<comment type="caution">
    <text evidence="9">The sequence shown here is derived from an EMBL/GenBank/DDBJ whole genome shotgun (WGS) entry which is preliminary data.</text>
</comment>
<feature type="domain" description="Tail specific protease" evidence="8">
    <location>
        <begin position="177"/>
        <end position="360"/>
    </location>
</feature>
<evidence type="ECO:0000259" key="7">
    <source>
        <dbReference type="SMART" id="SM00228"/>
    </source>
</evidence>
<evidence type="ECO:0000259" key="8">
    <source>
        <dbReference type="SMART" id="SM00245"/>
    </source>
</evidence>
<evidence type="ECO:0000256" key="6">
    <source>
        <dbReference type="SAM" id="Phobius"/>
    </source>
</evidence>
<dbReference type="PANTHER" id="PTHR32060">
    <property type="entry name" value="TAIL-SPECIFIC PROTEASE"/>
    <property type="match status" value="1"/>
</dbReference>
<accession>A0ABW5V9J3</accession>
<evidence type="ECO:0000313" key="10">
    <source>
        <dbReference type="Proteomes" id="UP001597532"/>
    </source>
</evidence>
<evidence type="ECO:0000256" key="4">
    <source>
        <dbReference type="ARBA" id="ARBA00022825"/>
    </source>
</evidence>
<keyword evidence="2 5" id="KW-0645">Protease</keyword>
<dbReference type="EMBL" id="JBHUOK010000002">
    <property type="protein sequence ID" value="MFD2788312.1"/>
    <property type="molecule type" value="Genomic_DNA"/>
</dbReference>
<keyword evidence="3 5" id="KW-0378">Hydrolase</keyword>
<name>A0ABW5V9J3_9FLAO</name>
<feature type="domain" description="PDZ" evidence="7">
    <location>
        <begin position="100"/>
        <end position="175"/>
    </location>
</feature>
<evidence type="ECO:0000256" key="3">
    <source>
        <dbReference type="ARBA" id="ARBA00022801"/>
    </source>
</evidence>
<dbReference type="Pfam" id="PF03572">
    <property type="entry name" value="Peptidase_S41"/>
    <property type="match status" value="1"/>
</dbReference>
<organism evidence="9 10">
    <name type="scientific">Arenibacter antarcticus</name>
    <dbReference type="NCBI Taxonomy" id="2040469"/>
    <lineage>
        <taxon>Bacteria</taxon>
        <taxon>Pseudomonadati</taxon>
        <taxon>Bacteroidota</taxon>
        <taxon>Flavobacteriia</taxon>
        <taxon>Flavobacteriales</taxon>
        <taxon>Flavobacteriaceae</taxon>
        <taxon>Arenibacter</taxon>
    </lineage>
</organism>
<sequence>MKNKNTYIWPTIIALALAIGIFIGGKLHFNDTPEKLFTTNSKKDKLNRLIDYIDYEYVDEINTDSIVDVAVNNILEKLDPHSVYIPKQEMDKVAENMKGDFVGIGVNFYMYKDTIAVIRTIEDGPSYLKGLLQGDRILMADGDTLFGENIPNELVVKKLKGKKGSPVNLQVYRKNGNKLFNVTLKRDVVPIKSVESYCMLTSDMGYIKVNRFAESTFKEFKSALRKLEAMGAKKLTLDLRDNPGGYLGIAEKMADEFLSDGKLILYTKNKRGKIDKVFATDKGHFQDKPVYVLINEKSASASEIIAGSLQDNDIGTIVGRRSFGKGLVQREMDLGDGSAVRLTVSRYYTPTGRSIQKSYENGNRDYYQKFIDRYHNGELLSVDSIKVADSLKFKTPKGKVVYGGGGIIPDVFVPIGSNESEAIEDMESLGFLAYFVFEYLDENRDDYKQFIEEDFIEGYRVDDILFEVFVDYCLSKNIKMDFYAFEDKIKLYLKATLAEQLFGANAHAKIKSGADTMVLKVMELDRASMIQKEYNKVKAKD</sequence>
<keyword evidence="6" id="KW-0812">Transmembrane</keyword>
<keyword evidence="6" id="KW-1133">Transmembrane helix</keyword>
<dbReference type="SMART" id="SM00228">
    <property type="entry name" value="PDZ"/>
    <property type="match status" value="1"/>
</dbReference>
<dbReference type="NCBIfam" id="TIGR00225">
    <property type="entry name" value="prc"/>
    <property type="match status" value="1"/>
</dbReference>
<keyword evidence="4 5" id="KW-0720">Serine protease</keyword>
<dbReference type="InterPro" id="IPR004447">
    <property type="entry name" value="Peptidase_S41A"/>
</dbReference>
<proteinExistence type="inferred from homology"/>
<feature type="transmembrane region" description="Helical" evidence="6">
    <location>
        <begin position="7"/>
        <end position="29"/>
    </location>
</feature>
<dbReference type="InterPro" id="IPR036034">
    <property type="entry name" value="PDZ_sf"/>
</dbReference>
<dbReference type="SUPFAM" id="SSF50156">
    <property type="entry name" value="PDZ domain-like"/>
    <property type="match status" value="1"/>
</dbReference>